<sequence length="150" mass="17685">MRIFISHKDADTKTALQISDYLRIRSIPCYLDVLDNNLEKGTETLTNHLKHELNKCSHLLTILSENTKKSWWVPFEIGMASQRDLPIVNFLLEGIQLPEYLDYWPRLKRLSDLDKYILALQKPKQELEKSFSTVNESYSSEFYKYLKSLL</sequence>
<reference evidence="3" key="1">
    <citation type="submission" date="2016-10" db="EMBL/GenBank/DDBJ databases">
        <authorList>
            <person name="Varghese N."/>
            <person name="Submissions S."/>
        </authorList>
    </citation>
    <scope>NUCLEOTIDE SEQUENCE [LARGE SCALE GENOMIC DNA]</scope>
    <source>
        <strain evidence="3">BL9</strain>
    </source>
</reference>
<name>A0A1G5KHE1_9BACL</name>
<evidence type="ECO:0000313" key="3">
    <source>
        <dbReference type="Proteomes" id="UP000198538"/>
    </source>
</evidence>
<accession>A0A1G5KHE1</accession>
<dbReference type="Proteomes" id="UP000198538">
    <property type="component" value="Unassembled WGS sequence"/>
</dbReference>
<feature type="domain" description="TIR" evidence="1">
    <location>
        <begin position="3"/>
        <end position="98"/>
    </location>
</feature>
<dbReference type="EMBL" id="FMVM01000015">
    <property type="protein sequence ID" value="SCZ00075.1"/>
    <property type="molecule type" value="Genomic_DNA"/>
</dbReference>
<protein>
    <submittedName>
        <fullName evidence="2">TIR domain-containing protein</fullName>
    </submittedName>
</protein>
<dbReference type="InterPro" id="IPR035897">
    <property type="entry name" value="Toll_tir_struct_dom_sf"/>
</dbReference>
<evidence type="ECO:0000259" key="1">
    <source>
        <dbReference type="Pfam" id="PF13676"/>
    </source>
</evidence>
<proteinExistence type="predicted"/>
<keyword evidence="3" id="KW-1185">Reference proteome</keyword>
<dbReference type="STRING" id="582692.SAMN05720606_11555"/>
<dbReference type="InterPro" id="IPR000157">
    <property type="entry name" value="TIR_dom"/>
</dbReference>
<organism evidence="2 3">
    <name type="scientific">Paenibacillus polysaccharolyticus</name>
    <dbReference type="NCBI Taxonomy" id="582692"/>
    <lineage>
        <taxon>Bacteria</taxon>
        <taxon>Bacillati</taxon>
        <taxon>Bacillota</taxon>
        <taxon>Bacilli</taxon>
        <taxon>Bacillales</taxon>
        <taxon>Paenibacillaceae</taxon>
        <taxon>Paenibacillus</taxon>
    </lineage>
</organism>
<dbReference type="GO" id="GO:0007165">
    <property type="term" value="P:signal transduction"/>
    <property type="evidence" value="ECO:0007669"/>
    <property type="project" value="InterPro"/>
</dbReference>
<dbReference type="AlphaFoldDB" id="A0A1G5KHE1"/>
<dbReference type="Gene3D" id="3.40.50.10140">
    <property type="entry name" value="Toll/interleukin-1 receptor homology (TIR) domain"/>
    <property type="match status" value="1"/>
</dbReference>
<evidence type="ECO:0000313" key="2">
    <source>
        <dbReference type="EMBL" id="SCZ00075.1"/>
    </source>
</evidence>
<dbReference type="SUPFAM" id="SSF52200">
    <property type="entry name" value="Toll/Interleukin receptor TIR domain"/>
    <property type="match status" value="1"/>
</dbReference>
<gene>
    <name evidence="2" type="ORF">SAMN05720606_11555</name>
</gene>
<dbReference type="RefSeq" id="WP_090923492.1">
    <property type="nucleotide sequence ID" value="NZ_FMVM01000015.1"/>
</dbReference>
<dbReference type="Pfam" id="PF13676">
    <property type="entry name" value="TIR_2"/>
    <property type="match status" value="1"/>
</dbReference>